<protein>
    <recommendedName>
        <fullName evidence="2">histidine kinase</fullName>
        <ecNumber evidence="2">2.7.13.3</ecNumber>
    </recommendedName>
</protein>
<keyword evidence="10" id="KW-0812">Transmembrane</keyword>
<name>A0A502CK45_9MICO</name>
<comment type="catalytic activity">
    <reaction evidence="1">
        <text>ATP + protein L-histidine = ADP + protein N-phospho-L-histidine.</text>
        <dbReference type="EC" id="2.7.13.3"/>
    </reaction>
</comment>
<comment type="caution">
    <text evidence="13">The sequence shown here is derived from an EMBL/GenBank/DDBJ whole genome shotgun (WGS) entry which is preliminary data.</text>
</comment>
<evidence type="ECO:0000313" key="14">
    <source>
        <dbReference type="Proteomes" id="UP000317722"/>
    </source>
</evidence>
<evidence type="ECO:0000256" key="2">
    <source>
        <dbReference type="ARBA" id="ARBA00012438"/>
    </source>
</evidence>
<keyword evidence="6 13" id="KW-0418">Kinase</keyword>
<evidence type="ECO:0000313" key="13">
    <source>
        <dbReference type="EMBL" id="TPG12950.1"/>
    </source>
</evidence>
<feature type="domain" description="Signal transduction histidine kinase subgroup 3 dimerisation and phosphoacceptor" evidence="12">
    <location>
        <begin position="313"/>
        <end position="378"/>
    </location>
</feature>
<dbReference type="InterPro" id="IPR011712">
    <property type="entry name" value="Sig_transdc_His_kin_sub3_dim/P"/>
</dbReference>
<keyword evidence="10" id="KW-1133">Transmembrane helix</keyword>
<reference evidence="13 14" key="1">
    <citation type="journal article" date="2019" name="Environ. Microbiol.">
        <title>Species interactions and distinct microbial communities in high Arctic permafrost affected cryosols are associated with the CH4 and CO2 gas fluxes.</title>
        <authorList>
            <person name="Altshuler I."/>
            <person name="Hamel J."/>
            <person name="Turney S."/>
            <person name="Magnuson E."/>
            <person name="Levesque R."/>
            <person name="Greer C."/>
            <person name="Whyte L.G."/>
        </authorList>
    </citation>
    <scope>NUCLEOTIDE SEQUENCE [LARGE SCALE GENOMIC DNA]</scope>
    <source>
        <strain evidence="13 14">S9.3A</strain>
    </source>
</reference>
<dbReference type="InterPro" id="IPR003594">
    <property type="entry name" value="HATPase_dom"/>
</dbReference>
<proteinExistence type="predicted"/>
<evidence type="ECO:0000259" key="12">
    <source>
        <dbReference type="Pfam" id="PF07730"/>
    </source>
</evidence>
<dbReference type="SUPFAM" id="SSF55874">
    <property type="entry name" value="ATPase domain of HSP90 chaperone/DNA topoisomerase II/histidine kinase"/>
    <property type="match status" value="1"/>
</dbReference>
<dbReference type="EC" id="2.7.13.3" evidence="2"/>
<accession>A0A502CK45</accession>
<feature type="transmembrane region" description="Helical" evidence="10">
    <location>
        <begin position="239"/>
        <end position="256"/>
    </location>
</feature>
<dbReference type="GO" id="GO:0005524">
    <property type="term" value="F:ATP binding"/>
    <property type="evidence" value="ECO:0007669"/>
    <property type="project" value="UniProtKB-KW"/>
</dbReference>
<keyword evidence="10" id="KW-0472">Membrane</keyword>
<keyword evidence="3" id="KW-0597">Phosphoprotein</keyword>
<dbReference type="Gene3D" id="1.20.5.1930">
    <property type="match status" value="1"/>
</dbReference>
<evidence type="ECO:0000256" key="1">
    <source>
        <dbReference type="ARBA" id="ARBA00000085"/>
    </source>
</evidence>
<organism evidence="13 14">
    <name type="scientific">Pedococcus bigeumensis</name>
    <dbReference type="NCBI Taxonomy" id="433644"/>
    <lineage>
        <taxon>Bacteria</taxon>
        <taxon>Bacillati</taxon>
        <taxon>Actinomycetota</taxon>
        <taxon>Actinomycetes</taxon>
        <taxon>Micrococcales</taxon>
        <taxon>Intrasporangiaceae</taxon>
        <taxon>Pedococcus</taxon>
    </lineage>
</organism>
<dbReference type="Proteomes" id="UP000317722">
    <property type="component" value="Unassembled WGS sequence"/>
</dbReference>
<dbReference type="InterPro" id="IPR036890">
    <property type="entry name" value="HATPase_C_sf"/>
</dbReference>
<evidence type="ECO:0000256" key="6">
    <source>
        <dbReference type="ARBA" id="ARBA00022777"/>
    </source>
</evidence>
<dbReference type="GO" id="GO:0016020">
    <property type="term" value="C:membrane"/>
    <property type="evidence" value="ECO:0007669"/>
    <property type="project" value="InterPro"/>
</dbReference>
<feature type="domain" description="Histidine kinase/HSP90-like ATPase" evidence="11">
    <location>
        <begin position="425"/>
        <end position="515"/>
    </location>
</feature>
<keyword evidence="4" id="KW-0808">Transferase</keyword>
<evidence type="ECO:0000256" key="5">
    <source>
        <dbReference type="ARBA" id="ARBA00022741"/>
    </source>
</evidence>
<dbReference type="Pfam" id="PF07730">
    <property type="entry name" value="HisKA_3"/>
    <property type="match status" value="1"/>
</dbReference>
<feature type="transmembrane region" description="Helical" evidence="10">
    <location>
        <begin position="268"/>
        <end position="292"/>
    </location>
</feature>
<evidence type="ECO:0000256" key="8">
    <source>
        <dbReference type="ARBA" id="ARBA00023012"/>
    </source>
</evidence>
<keyword evidence="7" id="KW-0067">ATP-binding</keyword>
<dbReference type="GO" id="GO:0046983">
    <property type="term" value="F:protein dimerization activity"/>
    <property type="evidence" value="ECO:0007669"/>
    <property type="project" value="InterPro"/>
</dbReference>
<dbReference type="OrthoDB" id="227596at2"/>
<keyword evidence="5" id="KW-0547">Nucleotide-binding</keyword>
<evidence type="ECO:0000256" key="9">
    <source>
        <dbReference type="SAM" id="MobiDB-lite"/>
    </source>
</evidence>
<dbReference type="PANTHER" id="PTHR24421">
    <property type="entry name" value="NITRATE/NITRITE SENSOR PROTEIN NARX-RELATED"/>
    <property type="match status" value="1"/>
</dbReference>
<feature type="region of interest" description="Disordered" evidence="9">
    <location>
        <begin position="1"/>
        <end position="60"/>
    </location>
</feature>
<dbReference type="CDD" id="cd16917">
    <property type="entry name" value="HATPase_UhpB-NarQ-NarX-like"/>
    <property type="match status" value="1"/>
</dbReference>
<keyword evidence="14" id="KW-1185">Reference proteome</keyword>
<dbReference type="Pfam" id="PF02518">
    <property type="entry name" value="HATPase_c"/>
    <property type="match status" value="1"/>
</dbReference>
<dbReference type="EMBL" id="RCZM01000008">
    <property type="protein sequence ID" value="TPG12950.1"/>
    <property type="molecule type" value="Genomic_DNA"/>
</dbReference>
<gene>
    <name evidence="13" type="ORF">EAH86_19215</name>
</gene>
<evidence type="ECO:0000256" key="7">
    <source>
        <dbReference type="ARBA" id="ARBA00022840"/>
    </source>
</evidence>
<keyword evidence="8" id="KW-0902">Two-component regulatory system</keyword>
<evidence type="ECO:0000256" key="4">
    <source>
        <dbReference type="ARBA" id="ARBA00022679"/>
    </source>
</evidence>
<dbReference type="PANTHER" id="PTHR24421:SF10">
    <property type="entry name" value="NITRATE_NITRITE SENSOR PROTEIN NARQ"/>
    <property type="match status" value="1"/>
</dbReference>
<dbReference type="InterPro" id="IPR050482">
    <property type="entry name" value="Sensor_HK_TwoCompSys"/>
</dbReference>
<evidence type="ECO:0000256" key="3">
    <source>
        <dbReference type="ARBA" id="ARBA00022553"/>
    </source>
</evidence>
<feature type="compositionally biased region" description="Basic residues" evidence="9">
    <location>
        <begin position="42"/>
        <end position="60"/>
    </location>
</feature>
<dbReference type="AlphaFoldDB" id="A0A502CK45"/>
<dbReference type="Gene3D" id="3.30.565.10">
    <property type="entry name" value="Histidine kinase-like ATPase, C-terminal domain"/>
    <property type="match status" value="1"/>
</dbReference>
<sequence>MRCPRPRLPAAEVRGRTRAAPTRPGRRGTRRRTSPDSGWGRRSQRRCPARSRPRDRLHRRRPSWSRLRRPGARCRRCVEWCSWFLPVVVVVCSTVGSRTRVVVLPGHEIVVSDSRIRASSARRTCSSRRAGTVGSVTRRNWAFDTAVAVVVGVLGQLEAWWGITSTHRQGPLWAQALLYAVTAVLLVGRRLNPLACQGAIVLASTVEFATFGSPEGNGVMLPMLVATYTVGRRLPPRRAWWGLVLAATFWLSWSSLDPTGMHATMRERLLTLFWLSPSVIAWLVGAVVRLTVLNTEQRRVNRQQRASQAVAEERNRIARELHDVIGHSVSVMTVQASAVRRRLTTDQDAERQALETVEAVGREALAEMRRMVGVLRESGEETQLEPPPGLDQLDRLAEKFRTAGLPVDLQVTGVVQALAPGLDLTAYRLVQEGLTNTLRHARNPRKAAVAIDYGAERLELAVRDDGQRPASATPPAEAGSGLLGMRERVAVYGGSLVARVRPEGGFELVATLPLESA</sequence>
<evidence type="ECO:0000256" key="10">
    <source>
        <dbReference type="SAM" id="Phobius"/>
    </source>
</evidence>
<dbReference type="GO" id="GO:0000155">
    <property type="term" value="F:phosphorelay sensor kinase activity"/>
    <property type="evidence" value="ECO:0007669"/>
    <property type="project" value="InterPro"/>
</dbReference>
<evidence type="ECO:0000259" key="11">
    <source>
        <dbReference type="Pfam" id="PF02518"/>
    </source>
</evidence>